<accession>A0ABY7CUP6</accession>
<dbReference type="Proteomes" id="UP001164743">
    <property type="component" value="Chromosome 10A"/>
</dbReference>
<gene>
    <name evidence="2" type="ORF">PtA15_10A389</name>
</gene>
<reference evidence="2" key="1">
    <citation type="submission" date="2022-10" db="EMBL/GenBank/DDBJ databases">
        <title>Puccinia triticina Genome sequencing and assembly.</title>
        <authorList>
            <person name="Li C."/>
        </authorList>
    </citation>
    <scope>NUCLEOTIDE SEQUENCE</scope>
    <source>
        <strain evidence="2">Pt15</strain>
    </source>
</reference>
<organism evidence="2 3">
    <name type="scientific">Puccinia triticina</name>
    <dbReference type="NCBI Taxonomy" id="208348"/>
    <lineage>
        <taxon>Eukaryota</taxon>
        <taxon>Fungi</taxon>
        <taxon>Dikarya</taxon>
        <taxon>Basidiomycota</taxon>
        <taxon>Pucciniomycotina</taxon>
        <taxon>Pucciniomycetes</taxon>
        <taxon>Pucciniales</taxon>
        <taxon>Pucciniaceae</taxon>
        <taxon>Puccinia</taxon>
    </lineage>
</organism>
<dbReference type="RefSeq" id="XP_053024521.1">
    <property type="nucleotide sequence ID" value="XM_053160558.1"/>
</dbReference>
<dbReference type="EMBL" id="CP110430">
    <property type="protein sequence ID" value="WAQ88966.1"/>
    <property type="molecule type" value="Genomic_DNA"/>
</dbReference>
<name>A0ABY7CUP6_9BASI</name>
<feature type="compositionally biased region" description="Basic and acidic residues" evidence="1">
    <location>
        <begin position="19"/>
        <end position="28"/>
    </location>
</feature>
<evidence type="ECO:0000313" key="2">
    <source>
        <dbReference type="EMBL" id="WAQ88966.1"/>
    </source>
</evidence>
<keyword evidence="3" id="KW-1185">Reference proteome</keyword>
<evidence type="ECO:0000313" key="3">
    <source>
        <dbReference type="Proteomes" id="UP001164743"/>
    </source>
</evidence>
<evidence type="ECO:0000256" key="1">
    <source>
        <dbReference type="SAM" id="MobiDB-lite"/>
    </source>
</evidence>
<feature type="region of interest" description="Disordered" evidence="1">
    <location>
        <begin position="1"/>
        <end position="41"/>
    </location>
</feature>
<proteinExistence type="predicted"/>
<sequence length="52" mass="5648">MQSARKASRSPRAVSTGNREARRPEGMTRFKPVQPAGWIPGGAVARRSLAGW</sequence>
<dbReference type="GeneID" id="77801453"/>
<protein>
    <submittedName>
        <fullName evidence="2">Uncharacterized protein</fullName>
    </submittedName>
</protein>